<feature type="compositionally biased region" description="Basic and acidic residues" evidence="1">
    <location>
        <begin position="24"/>
        <end position="40"/>
    </location>
</feature>
<accession>A0A4U5UC43</accession>
<organism evidence="2 3">
    <name type="scientific">Collichthys lucidus</name>
    <name type="common">Big head croaker</name>
    <name type="synonym">Sciaena lucida</name>
    <dbReference type="NCBI Taxonomy" id="240159"/>
    <lineage>
        <taxon>Eukaryota</taxon>
        <taxon>Metazoa</taxon>
        <taxon>Chordata</taxon>
        <taxon>Craniata</taxon>
        <taxon>Vertebrata</taxon>
        <taxon>Euteleostomi</taxon>
        <taxon>Actinopterygii</taxon>
        <taxon>Neopterygii</taxon>
        <taxon>Teleostei</taxon>
        <taxon>Neoteleostei</taxon>
        <taxon>Acanthomorphata</taxon>
        <taxon>Eupercaria</taxon>
        <taxon>Sciaenidae</taxon>
        <taxon>Collichthys</taxon>
    </lineage>
</organism>
<proteinExistence type="predicted"/>
<protein>
    <submittedName>
        <fullName evidence="2">Uncharacterized protein</fullName>
    </submittedName>
</protein>
<evidence type="ECO:0000313" key="2">
    <source>
        <dbReference type="EMBL" id="TKS72037.1"/>
    </source>
</evidence>
<keyword evidence="3" id="KW-1185">Reference proteome</keyword>
<evidence type="ECO:0000313" key="3">
    <source>
        <dbReference type="Proteomes" id="UP000298787"/>
    </source>
</evidence>
<dbReference type="AlphaFoldDB" id="A0A4U5UC43"/>
<gene>
    <name evidence="2" type="ORF">D9C73_006110</name>
</gene>
<dbReference type="Proteomes" id="UP000298787">
    <property type="component" value="Chromosome 6"/>
</dbReference>
<feature type="compositionally biased region" description="Polar residues" evidence="1">
    <location>
        <begin position="41"/>
        <end position="52"/>
    </location>
</feature>
<sequence length="106" mass="11832">MLMLHKEADIAVAEAAALEEEAERESRKSVSDEVKRERTQEYVQSQIRSSEPQGPPLLPTNDNSSHSRETLLTCLIQSSDVISDFSCKRSTPIRHAVTIEDLVSAH</sequence>
<dbReference type="EMBL" id="CM014083">
    <property type="protein sequence ID" value="TKS72037.1"/>
    <property type="molecule type" value="Genomic_DNA"/>
</dbReference>
<evidence type="ECO:0000256" key="1">
    <source>
        <dbReference type="SAM" id="MobiDB-lite"/>
    </source>
</evidence>
<reference evidence="2 3" key="1">
    <citation type="submission" date="2019-01" db="EMBL/GenBank/DDBJ databases">
        <title>Genome Assembly of Collichthys lucidus.</title>
        <authorList>
            <person name="Cai M."/>
            <person name="Xiao S."/>
        </authorList>
    </citation>
    <scope>NUCLEOTIDE SEQUENCE [LARGE SCALE GENOMIC DNA]</scope>
    <source>
        <strain evidence="2">JT15FE1705JMU</strain>
        <tissue evidence="2">Muscle</tissue>
    </source>
</reference>
<name>A0A4U5UC43_COLLU</name>
<feature type="region of interest" description="Disordered" evidence="1">
    <location>
        <begin position="18"/>
        <end position="66"/>
    </location>
</feature>